<feature type="domain" description="Rad50/SbcC-type AAA" evidence="5">
    <location>
        <begin position="6"/>
        <end position="210"/>
    </location>
</feature>
<feature type="coiled-coil region" evidence="4">
    <location>
        <begin position="594"/>
        <end position="652"/>
    </location>
</feature>
<comment type="subunit">
    <text evidence="2">Heterodimer of SbcC and SbcD.</text>
</comment>
<feature type="coiled-coil region" evidence="4">
    <location>
        <begin position="711"/>
        <end position="808"/>
    </location>
</feature>
<feature type="coiled-coil region" evidence="4">
    <location>
        <begin position="384"/>
        <end position="435"/>
    </location>
</feature>
<dbReference type="InterPro" id="IPR038729">
    <property type="entry name" value="Rad50/SbcC_AAA"/>
</dbReference>
<dbReference type="GO" id="GO:0006302">
    <property type="term" value="P:double-strand break repair"/>
    <property type="evidence" value="ECO:0007669"/>
    <property type="project" value="InterPro"/>
</dbReference>
<dbReference type="GO" id="GO:0016887">
    <property type="term" value="F:ATP hydrolysis activity"/>
    <property type="evidence" value="ECO:0007669"/>
    <property type="project" value="InterPro"/>
</dbReference>
<organism evidence="6 7">
    <name type="scientific">Erysipelothrix piscisicarius</name>
    <dbReference type="NCBI Taxonomy" id="2485784"/>
    <lineage>
        <taxon>Bacteria</taxon>
        <taxon>Bacillati</taxon>
        <taxon>Bacillota</taxon>
        <taxon>Erysipelotrichia</taxon>
        <taxon>Erysipelotrichales</taxon>
        <taxon>Erysipelotrichaceae</taxon>
        <taxon>Erysipelothrix</taxon>
    </lineage>
</organism>
<dbReference type="AlphaFoldDB" id="A0A3S8RMS0"/>
<dbReference type="Gene3D" id="3.40.50.300">
    <property type="entry name" value="P-loop containing nucleotide triphosphate hydrolases"/>
    <property type="match status" value="2"/>
</dbReference>
<dbReference type="EMBL" id="CP034234">
    <property type="protein sequence ID" value="AZK44149.1"/>
    <property type="molecule type" value="Genomic_DNA"/>
</dbReference>
<dbReference type="RefSeq" id="WP_125164332.1">
    <property type="nucleotide sequence ID" value="NZ_CP034234.1"/>
</dbReference>
<dbReference type="KEGG" id="eri:EEI45_04760"/>
<dbReference type="Pfam" id="PF13558">
    <property type="entry name" value="SbcC_Walker_B"/>
    <property type="match status" value="1"/>
</dbReference>
<accession>A0A3S8RMS0</accession>
<comment type="similarity">
    <text evidence="1">Belongs to the SMC family. SbcC subfamily.</text>
</comment>
<evidence type="ECO:0000259" key="5">
    <source>
        <dbReference type="Pfam" id="PF13476"/>
    </source>
</evidence>
<dbReference type="PANTHER" id="PTHR32114">
    <property type="entry name" value="ABC TRANSPORTER ABCH.3"/>
    <property type="match status" value="1"/>
</dbReference>
<reference evidence="6 7" key="1">
    <citation type="journal article" date="2020" name="Int. J. Syst. Evol. Microbiol.">
        <title>Description of Erysipelothrix piscisicarius sp. nov., an emergent fish pathogen, and assessment of virulence using a tiger barb (Puntigrus tetrazona) infection model.</title>
        <authorList>
            <person name="Pomaranski E.K."/>
            <person name="Griffin M.J."/>
            <person name="Camus A.C."/>
            <person name="Armwood A.R."/>
            <person name="Shelley J."/>
            <person name="Waldbieser G.C."/>
            <person name="LaFrentz B.R."/>
            <person name="Garcia J.C."/>
            <person name="Yanong R."/>
            <person name="Soto E."/>
        </authorList>
    </citation>
    <scope>NUCLEOTIDE SEQUENCE [LARGE SCALE GENOMIC DNA]</scope>
    <source>
        <strain evidence="6 7">15TAL0474</strain>
    </source>
</reference>
<keyword evidence="7" id="KW-1185">Reference proteome</keyword>
<evidence type="ECO:0000256" key="4">
    <source>
        <dbReference type="SAM" id="Coils"/>
    </source>
</evidence>
<evidence type="ECO:0000313" key="6">
    <source>
        <dbReference type="EMBL" id="AZK44149.1"/>
    </source>
</evidence>
<evidence type="ECO:0000256" key="3">
    <source>
        <dbReference type="ARBA" id="ARBA00013368"/>
    </source>
</evidence>
<protein>
    <recommendedName>
        <fullName evidence="3">Nuclease SbcCD subunit C</fullName>
    </recommendedName>
</protein>
<dbReference type="Proteomes" id="UP000278804">
    <property type="component" value="Chromosome"/>
</dbReference>
<dbReference type="SUPFAM" id="SSF52540">
    <property type="entry name" value="P-loop containing nucleoside triphosphate hydrolases"/>
    <property type="match status" value="2"/>
</dbReference>
<sequence length="1021" mass="117476">MKPILLSIRAFGPYFEETTVDFTQFHEGLFLVTGDTGAGKTTIFDAISFALYDVASGSQRQSESLRSDFADPSVETYVSLTFSHRNETYRIIRKPRYERLKARGEGTTVQNATVQLYLPNGQEMDDMKAVNAKLIEIIGLDAQQFKQVVMIAQGEFLELLNASSTKRSEIFRTLFDTEFYLKLQEKLKQKNLNLKRELEHTKHEVQSVLDGLPDSIETIEYTGFNLDDVKDDLEQKQEIMIKQRASQLETQQNFSIKRDVLLESIKSWQSHQQILNSIKDKEIEAAQLYKQKSDFEVLRKNFETETLIVNHLMPVHHALKANEAKIAALNLRYQEICAKLNTVQKEFQEIEERYLQRNIRLEQLELLKQQKTMYTKMLPQYKALQTANDAYKQVTSDLDALSQKEKTMLKQIENKETLNSSISLLIEQKNELEKLILIRLHELDTDCQQLELKQKHIHDFDQKNILTSQWEKASDEYREKEHVYLQARDQLVKQELRYYQEQAGMLAQNLEEGSPCPVCGSYDHPNPAQVVESVLTYDELQVLKNEVQKKQEGCQKQVLVCNNLKSKIENISKEIGPIDEIALREDYQLHLERIDAKRALIDEHKRNLETQTSQLNALQQQHQNLDSLNNDLEKLKETQHQIQMRKVSLEAQINMIQAELEFESITILSEKIDHLDVQIISAEAKERHELERYQATARLLEQIGIQRIETSKQLETERAECSEKQHQLEKLSKKYAINLEAVDWSTLNETRLNEQAQQLKDYDHRIIQLSSEINQLKAQSKETPKQSLEHLSEEKDDVEKTLANLNTSIQEVSTHTASLAMVLKRLEVIQKNSATLERQGALLDGLSKTANGHLSGKQKIALEHYVQSAYFDYIVEEANKRFTPMTSNRYVLLRQEKAERLNTKSGLDLDVYDQYTGKIRSVKSLSGGESFKASLSLALGLSDVVQRFSGSVRVDALFIDEGFGTLDDTSLQQAMKSLTDLAGTAEYVGIISHVPELKTLIEQQIMITKTEKGSTIKTRVL</sequence>
<evidence type="ECO:0000313" key="7">
    <source>
        <dbReference type="Proteomes" id="UP000278804"/>
    </source>
</evidence>
<name>A0A3S8RMS0_9FIRM</name>
<dbReference type="InterPro" id="IPR027417">
    <property type="entry name" value="P-loop_NTPase"/>
</dbReference>
<evidence type="ECO:0000256" key="2">
    <source>
        <dbReference type="ARBA" id="ARBA00011322"/>
    </source>
</evidence>
<gene>
    <name evidence="6" type="ORF">EEI45_04760</name>
</gene>
<feature type="coiled-coil region" evidence="4">
    <location>
        <begin position="326"/>
        <end position="353"/>
    </location>
</feature>
<proteinExistence type="inferred from homology"/>
<evidence type="ECO:0000256" key="1">
    <source>
        <dbReference type="ARBA" id="ARBA00006930"/>
    </source>
</evidence>
<dbReference type="Pfam" id="PF13476">
    <property type="entry name" value="AAA_23"/>
    <property type="match status" value="1"/>
</dbReference>
<keyword evidence="4" id="KW-0175">Coiled coil</keyword>
<dbReference type="PANTHER" id="PTHR32114:SF2">
    <property type="entry name" value="ABC TRANSPORTER ABCH.3"/>
    <property type="match status" value="1"/>
</dbReference>